<evidence type="ECO:0000313" key="6">
    <source>
        <dbReference type="EMBL" id="QCP35336.1"/>
    </source>
</evidence>
<dbReference type="EMBL" id="CP040058">
    <property type="protein sequence ID" value="QCP35336.1"/>
    <property type="molecule type" value="Genomic_DNA"/>
</dbReference>
<gene>
    <name evidence="6" type="ORF">AR1Y2_1882</name>
</gene>
<evidence type="ECO:0000256" key="3">
    <source>
        <dbReference type="ARBA" id="ARBA00023163"/>
    </source>
</evidence>
<dbReference type="SUPFAM" id="SSF46689">
    <property type="entry name" value="Homeodomain-like"/>
    <property type="match status" value="1"/>
</dbReference>
<dbReference type="InterPro" id="IPR050624">
    <property type="entry name" value="HTH-type_Tx_Regulator"/>
</dbReference>
<dbReference type="Pfam" id="PF00440">
    <property type="entry name" value="TetR_N"/>
    <property type="match status" value="1"/>
</dbReference>
<dbReference type="Proteomes" id="UP000298653">
    <property type="component" value="Chromosome"/>
</dbReference>
<keyword evidence="1" id="KW-0805">Transcription regulation</keyword>
<evidence type="ECO:0000313" key="7">
    <source>
        <dbReference type="Proteomes" id="UP000298653"/>
    </source>
</evidence>
<evidence type="ECO:0000256" key="4">
    <source>
        <dbReference type="PROSITE-ProRule" id="PRU00335"/>
    </source>
</evidence>
<keyword evidence="2 4" id="KW-0238">DNA-binding</keyword>
<feature type="DNA-binding region" description="H-T-H motif" evidence="4">
    <location>
        <begin position="28"/>
        <end position="47"/>
    </location>
</feature>
<dbReference type="PANTHER" id="PTHR43479">
    <property type="entry name" value="ACREF/ENVCD OPERON REPRESSOR-RELATED"/>
    <property type="match status" value="1"/>
</dbReference>
<keyword evidence="7" id="KW-1185">Reference proteome</keyword>
<proteinExistence type="predicted"/>
<dbReference type="RefSeq" id="WP_137328735.1">
    <property type="nucleotide sequence ID" value="NZ_CP040058.1"/>
</dbReference>
<dbReference type="OrthoDB" id="9808476at2"/>
<dbReference type="PROSITE" id="PS50977">
    <property type="entry name" value="HTH_TETR_2"/>
    <property type="match status" value="1"/>
</dbReference>
<dbReference type="Pfam" id="PF13305">
    <property type="entry name" value="TetR_C_33"/>
    <property type="match status" value="1"/>
</dbReference>
<dbReference type="PANTHER" id="PTHR43479:SF11">
    <property type="entry name" value="ACREF_ENVCD OPERON REPRESSOR-RELATED"/>
    <property type="match status" value="1"/>
</dbReference>
<dbReference type="InterPro" id="IPR036271">
    <property type="entry name" value="Tet_transcr_reg_TetR-rel_C_sf"/>
</dbReference>
<dbReference type="Gene3D" id="1.10.10.60">
    <property type="entry name" value="Homeodomain-like"/>
    <property type="match status" value="1"/>
</dbReference>
<evidence type="ECO:0000256" key="2">
    <source>
        <dbReference type="ARBA" id="ARBA00023125"/>
    </source>
</evidence>
<dbReference type="AlphaFoldDB" id="A0A4P8ID04"/>
<sequence length="199" mass="22849">MSRRSLSYESIMKTAIKLVEQKGFNNFSLRELAAELQVQPSSLYNHIRGINEIQKAVGLYGIHEMEKGLTEASRGRSMEQALKKMALWYRDYAKNNPELYQAVIGLQMSEDEELKNALKRIVAPIIRVISEKVKEKEPIIHFERAFRSMLHGFISLEMTGYMNRLEIGPEDSFLFMVEQFIDSIGKEGESSGRQGVRTL</sequence>
<protein>
    <submittedName>
        <fullName evidence="6">Transcriptional regulator, TetR family</fullName>
    </submittedName>
</protein>
<reference evidence="6 7" key="1">
    <citation type="submission" date="2019-05" db="EMBL/GenBank/DDBJ databases">
        <title>Complete genome sequencing of Anaerostipes rhamnosivorans.</title>
        <authorList>
            <person name="Bui T.P.N."/>
            <person name="de Vos W.M."/>
        </authorList>
    </citation>
    <scope>NUCLEOTIDE SEQUENCE [LARGE SCALE GENOMIC DNA]</scope>
    <source>
        <strain evidence="6 7">1y2</strain>
    </source>
</reference>
<feature type="domain" description="HTH tetR-type" evidence="5">
    <location>
        <begin position="5"/>
        <end position="65"/>
    </location>
</feature>
<organism evidence="6 7">
    <name type="scientific">Anaerostipes rhamnosivorans</name>
    <dbReference type="NCBI Taxonomy" id="1229621"/>
    <lineage>
        <taxon>Bacteria</taxon>
        <taxon>Bacillati</taxon>
        <taxon>Bacillota</taxon>
        <taxon>Clostridia</taxon>
        <taxon>Lachnospirales</taxon>
        <taxon>Lachnospiraceae</taxon>
        <taxon>Anaerostipes</taxon>
    </lineage>
</organism>
<evidence type="ECO:0000259" key="5">
    <source>
        <dbReference type="PROSITE" id="PS50977"/>
    </source>
</evidence>
<dbReference type="InterPro" id="IPR009057">
    <property type="entry name" value="Homeodomain-like_sf"/>
</dbReference>
<accession>A0A4P8ID04</accession>
<keyword evidence="3" id="KW-0804">Transcription</keyword>
<name>A0A4P8ID04_9FIRM</name>
<dbReference type="SUPFAM" id="SSF48498">
    <property type="entry name" value="Tetracyclin repressor-like, C-terminal domain"/>
    <property type="match status" value="1"/>
</dbReference>
<dbReference type="InterPro" id="IPR001647">
    <property type="entry name" value="HTH_TetR"/>
</dbReference>
<dbReference type="InterPro" id="IPR025996">
    <property type="entry name" value="MT1864/Rv1816-like_C"/>
</dbReference>
<evidence type="ECO:0000256" key="1">
    <source>
        <dbReference type="ARBA" id="ARBA00023015"/>
    </source>
</evidence>
<dbReference type="Gene3D" id="1.10.357.10">
    <property type="entry name" value="Tetracycline Repressor, domain 2"/>
    <property type="match status" value="1"/>
</dbReference>
<dbReference type="KEGG" id="arf:AR1Y2_1882"/>
<dbReference type="GO" id="GO:0003677">
    <property type="term" value="F:DNA binding"/>
    <property type="evidence" value="ECO:0007669"/>
    <property type="project" value="UniProtKB-UniRule"/>
</dbReference>